<proteinExistence type="predicted"/>
<protein>
    <submittedName>
        <fullName evidence="3">Jg1165 protein</fullName>
    </submittedName>
</protein>
<name>A0A8S4QYJ0_9NEOP</name>
<evidence type="ECO:0000256" key="1">
    <source>
        <dbReference type="SAM" id="MobiDB-lite"/>
    </source>
</evidence>
<evidence type="ECO:0000313" key="3">
    <source>
        <dbReference type="EMBL" id="CAH2218228.1"/>
    </source>
</evidence>
<evidence type="ECO:0000313" key="4">
    <source>
        <dbReference type="Proteomes" id="UP000838756"/>
    </source>
</evidence>
<gene>
    <name evidence="3" type="primary">jg1165</name>
    <name evidence="3" type="ORF">PAEG_LOCUS6075</name>
</gene>
<evidence type="ECO:0000256" key="2">
    <source>
        <dbReference type="SAM" id="SignalP"/>
    </source>
</evidence>
<dbReference type="EMBL" id="CAKXAJ010019262">
    <property type="protein sequence ID" value="CAH2218228.1"/>
    <property type="molecule type" value="Genomic_DNA"/>
</dbReference>
<dbReference type="OrthoDB" id="7271196at2759"/>
<accession>A0A8S4QYJ0</accession>
<reference evidence="3" key="1">
    <citation type="submission" date="2022-03" db="EMBL/GenBank/DDBJ databases">
        <authorList>
            <person name="Lindestad O."/>
        </authorList>
    </citation>
    <scope>NUCLEOTIDE SEQUENCE</scope>
</reference>
<dbReference type="AlphaFoldDB" id="A0A8S4QYJ0"/>
<comment type="caution">
    <text evidence="3">The sequence shown here is derived from an EMBL/GenBank/DDBJ whole genome shotgun (WGS) entry which is preliminary data.</text>
</comment>
<feature type="region of interest" description="Disordered" evidence="1">
    <location>
        <begin position="75"/>
        <end position="110"/>
    </location>
</feature>
<organism evidence="3 4">
    <name type="scientific">Pararge aegeria aegeria</name>
    <dbReference type="NCBI Taxonomy" id="348720"/>
    <lineage>
        <taxon>Eukaryota</taxon>
        <taxon>Metazoa</taxon>
        <taxon>Ecdysozoa</taxon>
        <taxon>Arthropoda</taxon>
        <taxon>Hexapoda</taxon>
        <taxon>Insecta</taxon>
        <taxon>Pterygota</taxon>
        <taxon>Neoptera</taxon>
        <taxon>Endopterygota</taxon>
        <taxon>Lepidoptera</taxon>
        <taxon>Glossata</taxon>
        <taxon>Ditrysia</taxon>
        <taxon>Papilionoidea</taxon>
        <taxon>Nymphalidae</taxon>
        <taxon>Satyrinae</taxon>
        <taxon>Satyrini</taxon>
        <taxon>Parargina</taxon>
        <taxon>Pararge</taxon>
    </lineage>
</organism>
<feature type="chain" id="PRO_5035754954" evidence="2">
    <location>
        <begin position="21"/>
        <end position="110"/>
    </location>
</feature>
<keyword evidence="2" id="KW-0732">Signal</keyword>
<feature type="compositionally biased region" description="Polar residues" evidence="1">
    <location>
        <begin position="75"/>
        <end position="96"/>
    </location>
</feature>
<keyword evidence="4" id="KW-1185">Reference proteome</keyword>
<dbReference type="Proteomes" id="UP000838756">
    <property type="component" value="Unassembled WGS sequence"/>
</dbReference>
<sequence>MMKNSVYIFVLILLIVKTKQQERRLGKFQEVFAWQQLTYNIDGIHLLQDRFSEDIEDARSKRQADRLIFIDDVPSDNQTWNEGSNNNQFWQTTQSPPANPNGKSYLCDVA</sequence>
<feature type="signal peptide" evidence="2">
    <location>
        <begin position="1"/>
        <end position="20"/>
    </location>
</feature>